<dbReference type="EMBL" id="CAJNIZ010036681">
    <property type="protein sequence ID" value="CAE7566958.1"/>
    <property type="molecule type" value="Genomic_DNA"/>
</dbReference>
<organism evidence="1 2">
    <name type="scientific">Symbiodinium pilosum</name>
    <name type="common">Dinoflagellate</name>
    <dbReference type="NCBI Taxonomy" id="2952"/>
    <lineage>
        <taxon>Eukaryota</taxon>
        <taxon>Sar</taxon>
        <taxon>Alveolata</taxon>
        <taxon>Dinophyceae</taxon>
        <taxon>Suessiales</taxon>
        <taxon>Symbiodiniaceae</taxon>
        <taxon>Symbiodinium</taxon>
    </lineage>
</organism>
<sequence>MVMEIWEELVGDEPLDIEVDLVLDGKVFSTLHSSKAIFDAAPERGDFRSQQFIFAIKVRDLPRDSHLSFRLRPQSAPARKAGPMYCSPLIL</sequence>
<protein>
    <submittedName>
        <fullName evidence="1">Uncharacterized protein</fullName>
    </submittedName>
</protein>
<keyword evidence="2" id="KW-1185">Reference proteome</keyword>
<name>A0A812UI05_SYMPI</name>
<evidence type="ECO:0000313" key="1">
    <source>
        <dbReference type="EMBL" id="CAE7566958.1"/>
    </source>
</evidence>
<gene>
    <name evidence="1" type="ORF">SPIL2461_LOCUS15233</name>
</gene>
<dbReference type="Proteomes" id="UP000649617">
    <property type="component" value="Unassembled WGS sequence"/>
</dbReference>
<comment type="caution">
    <text evidence="1">The sequence shown here is derived from an EMBL/GenBank/DDBJ whole genome shotgun (WGS) entry which is preliminary data.</text>
</comment>
<dbReference type="SUPFAM" id="SSF49562">
    <property type="entry name" value="C2 domain (Calcium/lipid-binding domain, CaLB)"/>
    <property type="match status" value="1"/>
</dbReference>
<dbReference type="OrthoDB" id="10420950at2759"/>
<dbReference type="AlphaFoldDB" id="A0A812UI05"/>
<accession>A0A812UI05</accession>
<dbReference type="InterPro" id="IPR035892">
    <property type="entry name" value="C2_domain_sf"/>
</dbReference>
<reference evidence="1" key="1">
    <citation type="submission" date="2021-02" db="EMBL/GenBank/DDBJ databases">
        <authorList>
            <person name="Dougan E. K."/>
            <person name="Rhodes N."/>
            <person name="Thang M."/>
            <person name="Chan C."/>
        </authorList>
    </citation>
    <scope>NUCLEOTIDE SEQUENCE</scope>
</reference>
<evidence type="ECO:0000313" key="2">
    <source>
        <dbReference type="Proteomes" id="UP000649617"/>
    </source>
</evidence>
<proteinExistence type="predicted"/>